<dbReference type="eggNOG" id="COG1216">
    <property type="taxonomic scope" value="Bacteria"/>
</dbReference>
<dbReference type="CDD" id="cd04179">
    <property type="entry name" value="DPM_DPG-synthase_like"/>
    <property type="match status" value="1"/>
</dbReference>
<protein>
    <submittedName>
        <fullName evidence="4">Glycosyl transferase, family 2</fullName>
    </submittedName>
</protein>
<dbReference type="EnsemblBacteria" id="ABF40041">
    <property type="protein sequence ID" value="ABF40041"/>
    <property type="gene ID" value="Acid345_1038"/>
</dbReference>
<feature type="domain" description="Glycosyltransferase 2-like" evidence="2">
    <location>
        <begin position="452"/>
        <end position="623"/>
    </location>
</feature>
<feature type="transmembrane region" description="Helical" evidence="1">
    <location>
        <begin position="27"/>
        <end position="45"/>
    </location>
</feature>
<dbReference type="OrthoDB" id="136232at2"/>
<name>Q1ISV9_KORVE</name>
<proteinExistence type="predicted"/>
<feature type="transmembrane region" description="Helical" evidence="1">
    <location>
        <begin position="234"/>
        <end position="254"/>
    </location>
</feature>
<dbReference type="InterPro" id="IPR001173">
    <property type="entry name" value="Glyco_trans_2-like"/>
</dbReference>
<dbReference type="Pfam" id="PF00535">
    <property type="entry name" value="Glycos_transf_2"/>
    <property type="match status" value="1"/>
</dbReference>
<dbReference type="PANTHER" id="PTHR48090:SF7">
    <property type="entry name" value="RFBJ PROTEIN"/>
    <property type="match status" value="1"/>
</dbReference>
<dbReference type="EMBL" id="CP000360">
    <property type="protein sequence ID" value="ABF40041.1"/>
    <property type="molecule type" value="Genomic_DNA"/>
</dbReference>
<dbReference type="KEGG" id="aba:Acid345_1038"/>
<dbReference type="InterPro" id="IPR029044">
    <property type="entry name" value="Nucleotide-diphossugar_trans"/>
</dbReference>
<evidence type="ECO:0000259" key="2">
    <source>
        <dbReference type="Pfam" id="PF00535"/>
    </source>
</evidence>
<gene>
    <name evidence="4" type="ordered locus">Acid345_1038</name>
</gene>
<keyword evidence="5" id="KW-1185">Reference proteome</keyword>
<dbReference type="Gene3D" id="3.90.550.10">
    <property type="entry name" value="Spore Coat Polysaccharide Biosynthesis Protein SpsA, Chain A"/>
    <property type="match status" value="1"/>
</dbReference>
<organism evidence="4 5">
    <name type="scientific">Koribacter versatilis (strain Ellin345)</name>
    <dbReference type="NCBI Taxonomy" id="204669"/>
    <lineage>
        <taxon>Bacteria</taxon>
        <taxon>Pseudomonadati</taxon>
        <taxon>Acidobacteriota</taxon>
        <taxon>Terriglobia</taxon>
        <taxon>Terriglobales</taxon>
        <taxon>Candidatus Korobacteraceae</taxon>
        <taxon>Candidatus Korobacter</taxon>
    </lineage>
</organism>
<dbReference type="Pfam" id="PF13231">
    <property type="entry name" value="PMT_2"/>
    <property type="match status" value="1"/>
</dbReference>
<sequence>MTSADTTLRAGAARKAYSAPSERWTHSPFWMVLIGFVARVLYIWLAHTYKFRANDENFSFGWEIGRIAQSIATGHGFSSPFYGDTGPTAWAAPVYPYIVAGAFKIFGLYTRSASFALLTFNSFFSALTAWTVYRIAQRMFNETVAVWSGWLWVFLPNLAYWGVRMVWETSLSTFLLTALILLTLKMEGDDRFGRWIFWGALWGFVALTNTSICSFTPFAGLWLVYKLHQQRKSWFLPALASAIVFFAVLSPWLIRNDRVFHKPFLLRGNFGVELHCGNNDMAEGLWVALAHPTQGIPVYQRYKAMGEVAYVAQTQKDTVAWIKAHKERFAVLTFRRFVYFWSGPPRISKVFYEEELKNAGYLATACLGWWGCFLALKKRIHAAGLFACLLIFYPAVYYITFPNPRYRHPLDPVTLILGVFLVSQTRPDTEDTTVPESLATTEPQSPVFHTLSIIIPVYNERRTVMQLLNAVARQPIGELHKEMVIVDDFSTDGTREFLQEMDLPSLFGKQGITVKVVLHEMNKGKGAGVRTALEHCTGELVLMQDADLEYDPADYPALLKPLLDGHADAVFGNRFHYGSHRVPRFYRFVLNRVFSITCNMLTGLALNDVTACYKVLTRDLFNRLNLKSDRFSFETELTVKLAKLKARIYEVPIVYHGRTYAEGKKINWTDGVAAFYHLIRFQLKD</sequence>
<feature type="transmembrane region" description="Helical" evidence="1">
    <location>
        <begin position="382"/>
        <end position="400"/>
    </location>
</feature>
<keyword evidence="4" id="KW-0808">Transferase</keyword>
<dbReference type="PANTHER" id="PTHR48090">
    <property type="entry name" value="UNDECAPRENYL-PHOSPHATE 4-DEOXY-4-FORMAMIDO-L-ARABINOSE TRANSFERASE-RELATED"/>
    <property type="match status" value="1"/>
</dbReference>
<dbReference type="InterPro" id="IPR038731">
    <property type="entry name" value="RgtA/B/C-like"/>
</dbReference>
<dbReference type="GO" id="GO:0016740">
    <property type="term" value="F:transferase activity"/>
    <property type="evidence" value="ECO:0007669"/>
    <property type="project" value="UniProtKB-KW"/>
</dbReference>
<feature type="transmembrane region" description="Helical" evidence="1">
    <location>
        <begin position="165"/>
        <end position="184"/>
    </location>
</feature>
<dbReference type="AlphaFoldDB" id="Q1ISV9"/>
<feature type="domain" description="Glycosyltransferase RgtA/B/C/D-like" evidence="3">
    <location>
        <begin position="92"/>
        <end position="254"/>
    </location>
</feature>
<feature type="transmembrane region" description="Helical" evidence="1">
    <location>
        <begin position="115"/>
        <end position="133"/>
    </location>
</feature>
<reference evidence="4 5" key="1">
    <citation type="journal article" date="2009" name="Appl. Environ. Microbiol.">
        <title>Three genomes from the phylum Acidobacteria provide insight into the lifestyles of these microorganisms in soils.</title>
        <authorList>
            <person name="Ward N.L."/>
            <person name="Challacombe J.F."/>
            <person name="Janssen P.H."/>
            <person name="Henrissat B."/>
            <person name="Coutinho P.M."/>
            <person name="Wu M."/>
            <person name="Xie G."/>
            <person name="Haft D.H."/>
            <person name="Sait M."/>
            <person name="Badger J."/>
            <person name="Barabote R.D."/>
            <person name="Bradley B."/>
            <person name="Brettin T.S."/>
            <person name="Brinkac L.M."/>
            <person name="Bruce D."/>
            <person name="Creasy T."/>
            <person name="Daugherty S.C."/>
            <person name="Davidsen T.M."/>
            <person name="DeBoy R.T."/>
            <person name="Detter J.C."/>
            <person name="Dodson R.J."/>
            <person name="Durkin A.S."/>
            <person name="Ganapathy A."/>
            <person name="Gwinn-Giglio M."/>
            <person name="Han C.S."/>
            <person name="Khouri H."/>
            <person name="Kiss H."/>
            <person name="Kothari S.P."/>
            <person name="Madupu R."/>
            <person name="Nelson K.E."/>
            <person name="Nelson W.C."/>
            <person name="Paulsen I."/>
            <person name="Penn K."/>
            <person name="Ren Q."/>
            <person name="Rosovitz M.J."/>
            <person name="Selengut J.D."/>
            <person name="Shrivastava S."/>
            <person name="Sullivan S.A."/>
            <person name="Tapia R."/>
            <person name="Thompson L.S."/>
            <person name="Watkins K.L."/>
            <person name="Yang Q."/>
            <person name="Yu C."/>
            <person name="Zafar N."/>
            <person name="Zhou L."/>
            <person name="Kuske C.R."/>
        </authorList>
    </citation>
    <scope>NUCLEOTIDE SEQUENCE [LARGE SCALE GENOMIC DNA]</scope>
    <source>
        <strain evidence="4 5">Ellin345</strain>
    </source>
</reference>
<evidence type="ECO:0000256" key="1">
    <source>
        <dbReference type="SAM" id="Phobius"/>
    </source>
</evidence>
<accession>Q1ISV9</accession>
<dbReference type="InterPro" id="IPR050256">
    <property type="entry name" value="Glycosyltransferase_2"/>
</dbReference>
<dbReference type="Proteomes" id="UP000002432">
    <property type="component" value="Chromosome"/>
</dbReference>
<dbReference type="eggNOG" id="COG1807">
    <property type="taxonomic scope" value="Bacteria"/>
</dbReference>
<feature type="transmembrane region" description="Helical" evidence="1">
    <location>
        <begin position="196"/>
        <end position="222"/>
    </location>
</feature>
<dbReference type="STRING" id="204669.Acid345_1038"/>
<keyword evidence="1" id="KW-1133">Transmembrane helix</keyword>
<evidence type="ECO:0000313" key="4">
    <source>
        <dbReference type="EMBL" id="ABF40041.1"/>
    </source>
</evidence>
<keyword evidence="1" id="KW-0472">Membrane</keyword>
<evidence type="ECO:0000259" key="3">
    <source>
        <dbReference type="Pfam" id="PF13231"/>
    </source>
</evidence>
<dbReference type="SUPFAM" id="SSF53448">
    <property type="entry name" value="Nucleotide-diphospho-sugar transferases"/>
    <property type="match status" value="1"/>
</dbReference>
<dbReference type="HOGENOM" id="CLU_401585_0_0_0"/>
<feature type="transmembrane region" description="Helical" evidence="1">
    <location>
        <begin position="89"/>
        <end position="109"/>
    </location>
</feature>
<evidence type="ECO:0000313" key="5">
    <source>
        <dbReference type="Proteomes" id="UP000002432"/>
    </source>
</evidence>
<dbReference type="CAZy" id="GT2">
    <property type="family name" value="Glycosyltransferase Family 2"/>
</dbReference>
<keyword evidence="1" id="KW-0812">Transmembrane</keyword>